<sequence length="1282" mass="144077">MDLALRSQSSQLAASSKATTESYTLETIYNEAMEEVRALHASGKLPEEYYSSIIHTKRPEDLHLIVEEENKRRVEGQTRAKHSLNTMVSSTVKKLERYAGAIDMIAQSSPQALGLNIVGLVWGSLKVLMIIAQDVAKSFEAIDGTLRDLERSLPILESLTKLYGTSEIQLLRQPLVDIYASIVSLGLVVLRLCKRGPLHTLGQSVWDSLQSDLNASIARLEKPGKLVQQAAYVEHMHATKTIGTEQEREIHRQERFRREVRSHWSQPRNDGTKDQAVPINDAPLGILTAHFTGRKSELIEIRSMLTPRPNNLPARCAVVGMPGLGKTQLALKYSLEVFDQARGPIIFWTSAATTEKLAQGLCKILDIVDHVDRDHMDQNVRLSAVQRWLEGTGHDFPLPWLLVVDNVNEESVLFLREHLPRTNGHGAILFTMRSINVANALVTSDLNQGILELEVLSPADASNLLLAELQAAKPDETASQIVKAEKLVKCVGRLPLAIGHVASFANQHLKGLDYILHLFEDQHAMEVLSWDNHLSNYEQRSVMITFSSKLDELAAASPVNSLLLQMLSLFDPESIALDMIKQGAYPIRDLRAYSEERKPKLLEPPMPMHKGTLPQPKRRLMQKLRDKLHHRAGSPSRIDGVAGQTKASTCNSQDESINVSRSLKISKLLEDPVEFPKAIQLLQKSSFFSHQSSEDGGDIRIHDLVRSMIRHRARQSMCDSLCFRMAAATVDYVFSKAKDPWLSSESWSSYERVLPHYRSLVAFQMEQQGCNIDLVRASRAVASYLNCRGRKLEAVQTMNEILPLQKDYYDVKNLDYLESLDELAYMLLVTDAPEAESILEQSMKLRQEGLGDTHLSTLKAMSNLARMYSDQNRPKEALTLMERVVDTMKLRFGTEHEDTLETQCYLADVYVSQGKYMEAESLYEEILNIRTETSGNDNFETWSTLHDLGLLKYNLYHLDAADLLLTRADACGQGFALNHSYLYLDIRRHLGCLHKLQGNYLEAESLLREVLTGVEKIYGADDDFTVMAIRDLAWLYVDMERFRDAEVLFLRADGILEGRSADAYYLGFHLAALAFVVEQQGRAAEAEAMCKRILNQDSQPPGPDFLVAGPLSRLLSAQGRTEEAQPLHEIALDNLGWELEWLYRNGIYDTHERWHELATVGQVLKDEKMSEIAMMVQEEKLGLAHPVTQKTMQALLKILHENGKTDKEEALSRRCKDAGVDVPQYAEKEKLESKAGAGERDNAGQNEGTVMTGEEAGEGIEQNDFDSTPGRSAKSLGKMRTF</sequence>
<feature type="compositionally biased region" description="Acidic residues" evidence="1">
    <location>
        <begin position="1255"/>
        <end position="1264"/>
    </location>
</feature>
<dbReference type="PANTHER" id="PTHR46082:SF6">
    <property type="entry name" value="AAA+ ATPASE DOMAIN-CONTAINING PROTEIN-RELATED"/>
    <property type="match status" value="1"/>
</dbReference>
<dbReference type="InterPro" id="IPR053137">
    <property type="entry name" value="NLR-like"/>
</dbReference>
<dbReference type="Pfam" id="PF24809">
    <property type="entry name" value="DUF7708"/>
    <property type="match status" value="1"/>
</dbReference>
<dbReference type="PANTHER" id="PTHR46082">
    <property type="entry name" value="ATP/GTP-BINDING PROTEIN-RELATED"/>
    <property type="match status" value="1"/>
</dbReference>
<proteinExistence type="predicted"/>
<dbReference type="Pfam" id="PF00931">
    <property type="entry name" value="NB-ARC"/>
    <property type="match status" value="1"/>
</dbReference>
<dbReference type="SUPFAM" id="SSF48452">
    <property type="entry name" value="TPR-like"/>
    <property type="match status" value="2"/>
</dbReference>
<evidence type="ECO:0000259" key="3">
    <source>
        <dbReference type="Pfam" id="PF24809"/>
    </source>
</evidence>
<name>A0A2K9YD54_CLAUC</name>
<dbReference type="InterPro" id="IPR056125">
    <property type="entry name" value="DUF7708"/>
</dbReference>
<feature type="domain" description="DUF7708" evidence="3">
    <location>
        <begin position="88"/>
        <end position="236"/>
    </location>
</feature>
<organism evidence="4">
    <name type="scientific">Cladonia uncialis subsp. uncialis</name>
    <dbReference type="NCBI Taxonomy" id="180999"/>
    <lineage>
        <taxon>Eukaryota</taxon>
        <taxon>Fungi</taxon>
        <taxon>Dikarya</taxon>
        <taxon>Ascomycota</taxon>
        <taxon>Pezizomycotina</taxon>
        <taxon>Lecanoromycetes</taxon>
        <taxon>OSLEUM clade</taxon>
        <taxon>Lecanoromycetidae</taxon>
        <taxon>Lecanorales</taxon>
        <taxon>Lecanorineae</taxon>
        <taxon>Cladoniaceae</taxon>
        <taxon>Cladonia</taxon>
    </lineage>
</organism>
<feature type="region of interest" description="Disordered" evidence="1">
    <location>
        <begin position="258"/>
        <end position="277"/>
    </location>
</feature>
<dbReference type="InterPro" id="IPR011990">
    <property type="entry name" value="TPR-like_helical_dom_sf"/>
</dbReference>
<dbReference type="InterPro" id="IPR027417">
    <property type="entry name" value="P-loop_NTPase"/>
</dbReference>
<feature type="region of interest" description="Disordered" evidence="1">
    <location>
        <begin position="631"/>
        <end position="653"/>
    </location>
</feature>
<dbReference type="GO" id="GO:0043531">
    <property type="term" value="F:ADP binding"/>
    <property type="evidence" value="ECO:0007669"/>
    <property type="project" value="InterPro"/>
</dbReference>
<dbReference type="EMBL" id="MG777472">
    <property type="protein sequence ID" value="AUW30781.1"/>
    <property type="molecule type" value="Genomic_DNA"/>
</dbReference>
<dbReference type="Gene3D" id="3.40.50.300">
    <property type="entry name" value="P-loop containing nucleotide triphosphate hydrolases"/>
    <property type="match status" value="1"/>
</dbReference>
<feature type="compositionally biased region" description="Basic and acidic residues" evidence="1">
    <location>
        <begin position="1226"/>
        <end position="1242"/>
    </location>
</feature>
<feature type="domain" description="NB-ARC" evidence="2">
    <location>
        <begin position="316"/>
        <end position="466"/>
    </location>
</feature>
<dbReference type="Pfam" id="PF13424">
    <property type="entry name" value="TPR_12"/>
    <property type="match status" value="3"/>
</dbReference>
<evidence type="ECO:0000256" key="1">
    <source>
        <dbReference type="SAM" id="MobiDB-lite"/>
    </source>
</evidence>
<feature type="region of interest" description="Disordered" evidence="1">
    <location>
        <begin position="1223"/>
        <end position="1282"/>
    </location>
</feature>
<evidence type="ECO:0000259" key="2">
    <source>
        <dbReference type="Pfam" id="PF00931"/>
    </source>
</evidence>
<protein>
    <submittedName>
        <fullName evidence="4">Uncharacterized protein</fullName>
    </submittedName>
</protein>
<dbReference type="Gene3D" id="1.25.40.10">
    <property type="entry name" value="Tetratricopeptide repeat domain"/>
    <property type="match status" value="3"/>
</dbReference>
<reference evidence="4" key="1">
    <citation type="submission" date="2017-12" db="EMBL/GenBank/DDBJ databases">
        <title>Genome Sequencing Reveals a Rich Biosynthetic Potential.</title>
        <authorList>
            <person name="Bertrand R.L."/>
            <person name="Abdel-Hameed M.E."/>
            <person name="Sorensen J.L."/>
        </authorList>
    </citation>
    <scope>NUCLEOTIDE SEQUENCE</scope>
</reference>
<accession>A0A2K9YD54</accession>
<dbReference type="SUPFAM" id="SSF52540">
    <property type="entry name" value="P-loop containing nucleoside triphosphate hydrolases"/>
    <property type="match status" value="1"/>
</dbReference>
<dbReference type="InterPro" id="IPR002182">
    <property type="entry name" value="NB-ARC"/>
</dbReference>
<evidence type="ECO:0000313" key="4">
    <source>
        <dbReference type="EMBL" id="AUW30781.1"/>
    </source>
</evidence>